<comment type="caution">
    <text evidence="2">The sequence shown here is derived from an EMBL/GenBank/DDBJ whole genome shotgun (WGS) entry which is preliminary data.</text>
</comment>
<dbReference type="NCBIfam" id="NF041644">
    <property type="entry name" value="CBO0543_fam"/>
    <property type="match status" value="1"/>
</dbReference>
<feature type="transmembrane region" description="Helical" evidence="1">
    <location>
        <begin position="122"/>
        <end position="140"/>
    </location>
</feature>
<protein>
    <submittedName>
        <fullName evidence="2">Uncharacterized protein</fullName>
    </submittedName>
</protein>
<keyword evidence="1" id="KW-0472">Membrane</keyword>
<accession>A0A0P9GNA6</accession>
<evidence type="ECO:0000256" key="1">
    <source>
        <dbReference type="SAM" id="Phobius"/>
    </source>
</evidence>
<proteinExistence type="predicted"/>
<reference evidence="2 3" key="1">
    <citation type="submission" date="2015-09" db="EMBL/GenBank/DDBJ databases">
        <title>Draft genome sequence of Alicyclobacillus ferrooxydans DSM 22381.</title>
        <authorList>
            <person name="Hemp J."/>
        </authorList>
    </citation>
    <scope>NUCLEOTIDE SEQUENCE [LARGE SCALE GENOMIC DNA]</scope>
    <source>
        <strain evidence="2 3">TC-34</strain>
    </source>
</reference>
<dbReference type="OrthoDB" id="1913203at2"/>
<dbReference type="STRING" id="471514.AN477_19475"/>
<evidence type="ECO:0000313" key="2">
    <source>
        <dbReference type="EMBL" id="KPV41960.1"/>
    </source>
</evidence>
<gene>
    <name evidence="2" type="ORF">AN477_19475</name>
</gene>
<sequence length="148" mass="17316">MLFLLASVVVFNVAALWIPKRLSRLEMWTNILFAAALQLVVDMYLDVKLQLYGYFNKGVDWGFLIAVCGIYPAVGTMFLNYYPLHGSLLKRTGYILGWTVASLLYEFASLKSGYFYYDGWRIWYSAMCYPLLLGLLVWHLRFIRRLKR</sequence>
<keyword evidence="1" id="KW-0812">Transmembrane</keyword>
<dbReference type="EMBL" id="LJCO01000085">
    <property type="protein sequence ID" value="KPV41960.1"/>
    <property type="molecule type" value="Genomic_DNA"/>
</dbReference>
<name>A0A0P9GNA6_9BACL</name>
<dbReference type="AlphaFoldDB" id="A0A0P9GNA6"/>
<dbReference type="Proteomes" id="UP000050482">
    <property type="component" value="Unassembled WGS sequence"/>
</dbReference>
<keyword evidence="3" id="KW-1185">Reference proteome</keyword>
<keyword evidence="1" id="KW-1133">Transmembrane helix</keyword>
<dbReference type="RefSeq" id="WP_054970861.1">
    <property type="nucleotide sequence ID" value="NZ_LJCO01000085.1"/>
</dbReference>
<dbReference type="PATRIC" id="fig|471514.4.peg.993"/>
<organism evidence="2 3">
    <name type="scientific">Alicyclobacillus ferrooxydans</name>
    <dbReference type="NCBI Taxonomy" id="471514"/>
    <lineage>
        <taxon>Bacteria</taxon>
        <taxon>Bacillati</taxon>
        <taxon>Bacillota</taxon>
        <taxon>Bacilli</taxon>
        <taxon>Bacillales</taxon>
        <taxon>Alicyclobacillaceae</taxon>
        <taxon>Alicyclobacillus</taxon>
    </lineage>
</organism>
<feature type="transmembrane region" description="Helical" evidence="1">
    <location>
        <begin position="94"/>
        <end position="116"/>
    </location>
</feature>
<feature type="transmembrane region" description="Helical" evidence="1">
    <location>
        <begin position="61"/>
        <end position="82"/>
    </location>
</feature>
<evidence type="ECO:0000313" key="3">
    <source>
        <dbReference type="Proteomes" id="UP000050482"/>
    </source>
</evidence>
<dbReference type="InterPro" id="IPR048147">
    <property type="entry name" value="CBO0543-like"/>
</dbReference>